<dbReference type="Pfam" id="PF13413">
    <property type="entry name" value="HTH_25"/>
    <property type="match status" value="1"/>
</dbReference>
<evidence type="ECO:0000259" key="3">
    <source>
        <dbReference type="Pfam" id="PF13464"/>
    </source>
</evidence>
<keyword evidence="2" id="KW-1133">Transmembrane helix</keyword>
<dbReference type="KEGG" id="gca:Galf_1395"/>
<dbReference type="InterPro" id="IPR025194">
    <property type="entry name" value="RodZ-like_C"/>
</dbReference>
<evidence type="ECO:0000256" key="1">
    <source>
        <dbReference type="SAM" id="MobiDB-lite"/>
    </source>
</evidence>
<evidence type="ECO:0000256" key="2">
    <source>
        <dbReference type="SAM" id="Phobius"/>
    </source>
</evidence>
<evidence type="ECO:0000313" key="5">
    <source>
        <dbReference type="Proteomes" id="UP000001235"/>
    </source>
</evidence>
<dbReference type="STRING" id="395494.Galf_1395"/>
<keyword evidence="5" id="KW-1185">Reference proteome</keyword>
<keyword evidence="2" id="KW-0812">Transmembrane</keyword>
<feature type="region of interest" description="Disordered" evidence="1">
    <location>
        <begin position="1"/>
        <end position="25"/>
    </location>
</feature>
<dbReference type="GO" id="GO:0003677">
    <property type="term" value="F:DNA binding"/>
    <property type="evidence" value="ECO:0007669"/>
    <property type="project" value="InterPro"/>
</dbReference>
<evidence type="ECO:0000313" key="4">
    <source>
        <dbReference type="EMBL" id="ADL55421.1"/>
    </source>
</evidence>
<dbReference type="Proteomes" id="UP000001235">
    <property type="component" value="Chromosome"/>
</dbReference>
<dbReference type="Gene3D" id="1.10.260.40">
    <property type="entry name" value="lambda repressor-like DNA-binding domains"/>
    <property type="match status" value="1"/>
</dbReference>
<keyword evidence="2" id="KW-0472">Membrane</keyword>
<sequence length="299" mass="31654">MEPLAKNEPEQTGVPEQALASGTESQEAAVVEQASPSVGCILRTARESMGMSIDDVVVKIKLAPRQIIALEADDFQVLPETAFLRGFVRSYAKLLQLDAQPLLDALPGAVVVNTVQAKVEEPLPTEKTSRRQNINLLSAALLVTVLIAVFAAWQNSTPQQPVATIDLAASDVASLPMPDQVEMLVASEVSEVIDVAASSPVVAPVSMVMSASTVAAAKTVSALRLVFDKESWAEIKDQSGKVLARQVNAPGSELRVEGVAPYTMVIGHASAVHLFYGEKPVDLSSYVNAGSDVARVTLE</sequence>
<feature type="transmembrane region" description="Helical" evidence="2">
    <location>
        <begin position="134"/>
        <end position="153"/>
    </location>
</feature>
<dbReference type="AlphaFoldDB" id="D9SFX4"/>
<accession>D9SFX4</accession>
<organism evidence="4 5">
    <name type="scientific">Gallionella capsiferriformans (strain ES-2)</name>
    <name type="common">Gallionella ferruginea capsiferriformans (strain ES-2)</name>
    <dbReference type="NCBI Taxonomy" id="395494"/>
    <lineage>
        <taxon>Bacteria</taxon>
        <taxon>Pseudomonadati</taxon>
        <taxon>Pseudomonadota</taxon>
        <taxon>Betaproteobacteria</taxon>
        <taxon>Nitrosomonadales</taxon>
        <taxon>Gallionellaceae</taxon>
        <taxon>Gallionella</taxon>
    </lineage>
</organism>
<protein>
    <recommendedName>
        <fullName evidence="3">Cytoskeleton protein RodZ-like C-terminal domain-containing protein</fullName>
    </recommendedName>
</protein>
<dbReference type="PANTHER" id="PTHR34475">
    <property type="match status" value="1"/>
</dbReference>
<dbReference type="InterPro" id="IPR050400">
    <property type="entry name" value="Bact_Cytoskel_RodZ"/>
</dbReference>
<dbReference type="Pfam" id="PF13464">
    <property type="entry name" value="RodZ_C"/>
    <property type="match status" value="1"/>
</dbReference>
<dbReference type="eggNOG" id="COG1426">
    <property type="taxonomic scope" value="Bacteria"/>
</dbReference>
<proteinExistence type="predicted"/>
<dbReference type="EMBL" id="CP002159">
    <property type="protein sequence ID" value="ADL55421.1"/>
    <property type="molecule type" value="Genomic_DNA"/>
</dbReference>
<dbReference type="HOGENOM" id="CLU_047530_3_0_4"/>
<gene>
    <name evidence="4" type="ordered locus">Galf_1395</name>
</gene>
<name>D9SFX4_GALCS</name>
<reference evidence="4 5" key="1">
    <citation type="submission" date="2010-08" db="EMBL/GenBank/DDBJ databases">
        <title>Complete sequence of Gallionella capsiferriformans ES-2.</title>
        <authorList>
            <consortium name="US DOE Joint Genome Institute"/>
            <person name="Lucas S."/>
            <person name="Copeland A."/>
            <person name="Lapidus A."/>
            <person name="Cheng J.-F."/>
            <person name="Bruce D."/>
            <person name="Goodwin L."/>
            <person name="Pitluck S."/>
            <person name="Chertkov O."/>
            <person name="Davenport K.W."/>
            <person name="Detter J.C."/>
            <person name="Han C."/>
            <person name="Tapia R."/>
            <person name="Land M."/>
            <person name="Hauser L."/>
            <person name="Chang Y.-J."/>
            <person name="Jeffries C."/>
            <person name="Kyrpides N."/>
            <person name="Ivanova N."/>
            <person name="Mikhailova N."/>
            <person name="Shelobolina E.S."/>
            <person name="Picardal F."/>
            <person name="Roden E."/>
            <person name="Emerson D."/>
            <person name="Woyke T."/>
        </authorList>
    </citation>
    <scope>NUCLEOTIDE SEQUENCE [LARGE SCALE GENOMIC DNA]</scope>
    <source>
        <strain evidence="4 5">ES-2</strain>
    </source>
</reference>
<feature type="domain" description="Cytoskeleton protein RodZ-like C-terminal" evidence="3">
    <location>
        <begin position="224"/>
        <end position="297"/>
    </location>
</feature>
<dbReference type="InterPro" id="IPR010982">
    <property type="entry name" value="Lambda_DNA-bd_dom_sf"/>
</dbReference>
<dbReference type="PANTHER" id="PTHR34475:SF1">
    <property type="entry name" value="CYTOSKELETON PROTEIN RODZ"/>
    <property type="match status" value="1"/>
</dbReference>